<comment type="function">
    <text evidence="1">Catalyzes the formation of 4-(hydroxymethyl)-2-furancarboxaldehyde phosphate (4-HFC-P) from two molecules of glyceraldehyde-3-P (GA-3-P).</text>
</comment>
<evidence type="ECO:0000256" key="7">
    <source>
        <dbReference type="PIRSR" id="PIRSR015957-1"/>
    </source>
</evidence>
<keyword evidence="4" id="KW-0704">Schiff base</keyword>
<geneLocation type="plasmid" evidence="8 9">
    <name>unnamed7</name>
</geneLocation>
<gene>
    <name evidence="8" type="ORF">DM194_17210</name>
</gene>
<dbReference type="PIRSF" id="PIRSF015957">
    <property type="entry name" value="UCP015957"/>
    <property type="match status" value="1"/>
</dbReference>
<evidence type="ECO:0000256" key="4">
    <source>
        <dbReference type="ARBA" id="ARBA00023270"/>
    </source>
</evidence>
<dbReference type="EMBL" id="CP029831">
    <property type="protein sequence ID" value="AWU96064.1"/>
    <property type="molecule type" value="Genomic_DNA"/>
</dbReference>
<evidence type="ECO:0000256" key="3">
    <source>
        <dbReference type="ARBA" id="ARBA00023239"/>
    </source>
</evidence>
<evidence type="ECO:0000313" key="8">
    <source>
        <dbReference type="EMBL" id="AWU96064.1"/>
    </source>
</evidence>
<sequence length="245" mass="25283">MTGWLASVANPAEIPLLLPAAPGILDLKDPSAGALGAWAADDIAATMRALAALPGRPWLSATIGDHPMRPEAVEPAARRIAATGVDFVKIGFAPDGAPDRCIDALAPLAAEGVQMVAVLFADLWPPDPGCLPIDRLAAAGFRGAMLDTAGKRHGLRRHWDDAQLSNFVCCTRAHNLLTGLAGSLRVADIPALSALSPDYLGFRGALCGGERTAGIDPQAVARVATAFAGLPDLTPQPRPSAPSRS</sequence>
<dbReference type="OrthoDB" id="7580479at2"/>
<dbReference type="EC" id="4.2.3.153" evidence="2"/>
<dbReference type="KEGG" id="azm:DM194_17210"/>
<evidence type="ECO:0000256" key="6">
    <source>
        <dbReference type="ARBA" id="ARBA00047628"/>
    </source>
</evidence>
<dbReference type="InterPro" id="IPR007565">
    <property type="entry name" value="4HFCP_synth"/>
</dbReference>
<comment type="catalytic activity">
    <reaction evidence="6">
        <text>2 D-glyceraldehyde 3-phosphate = 4-(hydroxymethyl)-2-furancarboxaldehyde phosphate + phosphate + 2 H2O</text>
        <dbReference type="Rhea" id="RHEA:43536"/>
        <dbReference type="ChEBI" id="CHEBI:15377"/>
        <dbReference type="ChEBI" id="CHEBI:43474"/>
        <dbReference type="ChEBI" id="CHEBI:59776"/>
        <dbReference type="ChEBI" id="CHEBI:83407"/>
        <dbReference type="EC" id="4.2.3.153"/>
    </reaction>
</comment>
<name>A0A2U9S987_9PROT</name>
<protein>
    <recommendedName>
        <fullName evidence="2">(5-formylfuran-3-yl)methyl phosphate synthase</fullName>
        <ecNumber evidence="2">4.2.3.153</ecNumber>
    </recommendedName>
    <alternativeName>
        <fullName evidence="5">4-(hydroxymethyl)-2-furancarboxaldehyde-phosphate synthase</fullName>
    </alternativeName>
</protein>
<accession>A0A2U9S987</accession>
<feature type="active site" description="Proton acceptor" evidence="7">
    <location>
        <position position="89"/>
    </location>
</feature>
<dbReference type="Proteomes" id="UP000249605">
    <property type="component" value="Plasmid unnamed7"/>
</dbReference>
<feature type="active site" description="Schiff-base intermediate with substrate" evidence="7">
    <location>
        <position position="28"/>
    </location>
</feature>
<keyword evidence="8" id="KW-0614">Plasmid</keyword>
<reference evidence="8 9" key="1">
    <citation type="submission" date="2018-06" db="EMBL/GenBank/DDBJ databases">
        <title>Complete genome sequencing of Azospirillum sp. M2T2B2.</title>
        <authorList>
            <person name="Heo J."/>
            <person name="Kim S.-J."/>
            <person name="Kwon S.-W."/>
            <person name="Anandham R."/>
        </authorList>
    </citation>
    <scope>NUCLEOTIDE SEQUENCE [LARGE SCALE GENOMIC DNA]</scope>
    <source>
        <strain evidence="8 9">M2T2B2</strain>
        <plasmid evidence="8 9">unnamed7</plasmid>
    </source>
</reference>
<keyword evidence="9" id="KW-1185">Reference proteome</keyword>
<proteinExistence type="predicted"/>
<evidence type="ECO:0000256" key="1">
    <source>
        <dbReference type="ARBA" id="ARBA00003810"/>
    </source>
</evidence>
<evidence type="ECO:0000313" key="9">
    <source>
        <dbReference type="Proteomes" id="UP000249605"/>
    </source>
</evidence>
<evidence type="ECO:0000256" key="2">
    <source>
        <dbReference type="ARBA" id="ARBA00012553"/>
    </source>
</evidence>
<dbReference type="GO" id="GO:0016829">
    <property type="term" value="F:lyase activity"/>
    <property type="evidence" value="ECO:0007669"/>
    <property type="project" value="UniProtKB-KW"/>
</dbReference>
<organism evidence="8 9">
    <name type="scientific">Azospirillum ramasamyi</name>
    <dbReference type="NCBI Taxonomy" id="682998"/>
    <lineage>
        <taxon>Bacteria</taxon>
        <taxon>Pseudomonadati</taxon>
        <taxon>Pseudomonadota</taxon>
        <taxon>Alphaproteobacteria</taxon>
        <taxon>Rhodospirillales</taxon>
        <taxon>Azospirillaceae</taxon>
        <taxon>Azospirillum</taxon>
    </lineage>
</organism>
<dbReference type="AlphaFoldDB" id="A0A2U9S987"/>
<evidence type="ECO:0000256" key="5">
    <source>
        <dbReference type="ARBA" id="ARBA00032523"/>
    </source>
</evidence>
<dbReference type="Pfam" id="PF04476">
    <property type="entry name" value="4HFCP_synth"/>
    <property type="match status" value="1"/>
</dbReference>
<keyword evidence="3" id="KW-0456">Lyase</keyword>
<dbReference type="RefSeq" id="WP_111068812.1">
    <property type="nucleotide sequence ID" value="NZ_CP029831.1"/>
</dbReference>